<evidence type="ECO:0000256" key="3">
    <source>
        <dbReference type="ARBA" id="ARBA00023163"/>
    </source>
</evidence>
<evidence type="ECO:0000259" key="5">
    <source>
        <dbReference type="PROSITE" id="PS50977"/>
    </source>
</evidence>
<dbReference type="InterPro" id="IPR050109">
    <property type="entry name" value="HTH-type_TetR-like_transc_reg"/>
</dbReference>
<keyword evidence="3" id="KW-0804">Transcription</keyword>
<dbReference type="AlphaFoldDB" id="A0A2W5AB68"/>
<dbReference type="GO" id="GO:0003700">
    <property type="term" value="F:DNA-binding transcription factor activity"/>
    <property type="evidence" value="ECO:0007669"/>
    <property type="project" value="TreeGrafter"/>
</dbReference>
<feature type="DNA-binding region" description="H-T-H motif" evidence="4">
    <location>
        <begin position="56"/>
        <end position="75"/>
    </location>
</feature>
<protein>
    <recommendedName>
        <fullName evidence="5">HTH tetR-type domain-containing protein</fullName>
    </recommendedName>
</protein>
<dbReference type="Pfam" id="PF00440">
    <property type="entry name" value="TetR_N"/>
    <property type="match status" value="1"/>
</dbReference>
<dbReference type="PANTHER" id="PTHR30055">
    <property type="entry name" value="HTH-TYPE TRANSCRIPTIONAL REGULATOR RUTR"/>
    <property type="match status" value="1"/>
</dbReference>
<dbReference type="EMBL" id="QFNN01000027">
    <property type="protein sequence ID" value="PZO90502.1"/>
    <property type="molecule type" value="Genomic_DNA"/>
</dbReference>
<dbReference type="Proteomes" id="UP000249066">
    <property type="component" value="Unassembled WGS sequence"/>
</dbReference>
<dbReference type="GO" id="GO:0000976">
    <property type="term" value="F:transcription cis-regulatory region binding"/>
    <property type="evidence" value="ECO:0007669"/>
    <property type="project" value="TreeGrafter"/>
</dbReference>
<dbReference type="PROSITE" id="PS50977">
    <property type="entry name" value="HTH_TETR_2"/>
    <property type="match status" value="1"/>
</dbReference>
<evidence type="ECO:0000256" key="2">
    <source>
        <dbReference type="ARBA" id="ARBA00023125"/>
    </source>
</evidence>
<accession>A0A2W5AB68</accession>
<keyword evidence="1" id="KW-0805">Transcription regulation</keyword>
<dbReference type="Gene3D" id="1.10.357.10">
    <property type="entry name" value="Tetracycline Repressor, domain 2"/>
    <property type="match status" value="1"/>
</dbReference>
<organism evidence="6 7">
    <name type="scientific">Sphingomonas sanxanigenens</name>
    <dbReference type="NCBI Taxonomy" id="397260"/>
    <lineage>
        <taxon>Bacteria</taxon>
        <taxon>Pseudomonadati</taxon>
        <taxon>Pseudomonadota</taxon>
        <taxon>Alphaproteobacteria</taxon>
        <taxon>Sphingomonadales</taxon>
        <taxon>Sphingomonadaceae</taxon>
        <taxon>Sphingomonas</taxon>
    </lineage>
</organism>
<evidence type="ECO:0000313" key="7">
    <source>
        <dbReference type="Proteomes" id="UP000249066"/>
    </source>
</evidence>
<evidence type="ECO:0000256" key="1">
    <source>
        <dbReference type="ARBA" id="ARBA00023015"/>
    </source>
</evidence>
<feature type="domain" description="HTH tetR-type" evidence="5">
    <location>
        <begin position="33"/>
        <end position="93"/>
    </location>
</feature>
<evidence type="ECO:0000313" key="6">
    <source>
        <dbReference type="EMBL" id="PZO90502.1"/>
    </source>
</evidence>
<reference evidence="6 7" key="1">
    <citation type="submission" date="2017-08" db="EMBL/GenBank/DDBJ databases">
        <title>Infants hospitalized years apart are colonized by the same room-sourced microbial strains.</title>
        <authorList>
            <person name="Brooks B."/>
            <person name="Olm M.R."/>
            <person name="Firek B.A."/>
            <person name="Baker R."/>
            <person name="Thomas B.C."/>
            <person name="Morowitz M.J."/>
            <person name="Banfield J.F."/>
        </authorList>
    </citation>
    <scope>NUCLEOTIDE SEQUENCE [LARGE SCALE GENOMIC DNA]</scope>
    <source>
        <strain evidence="6">S2_018_000_R2_101</strain>
    </source>
</reference>
<proteinExistence type="predicted"/>
<evidence type="ECO:0000256" key="4">
    <source>
        <dbReference type="PROSITE-ProRule" id="PRU00335"/>
    </source>
</evidence>
<dbReference type="PANTHER" id="PTHR30055:SF234">
    <property type="entry name" value="HTH-TYPE TRANSCRIPTIONAL REGULATOR BETI"/>
    <property type="match status" value="1"/>
</dbReference>
<sequence length="208" mass="23076">MYGIVTVQNSTSRIALLPPRAPKGGRPTQDIAARLGEHILEVALVQFIAHGPERTSMDDIAAIANVSKRTLYARHGSKIGLLVAAIKHGIDDRIKPLLLANYSGPPRERMMCAALNMLNLSLEPDVIGLEKLVHWAFDQKIDEIDVRAALGINPGIILIRSRHRILIREDLPNTNEAKLDYMERALDLLAEPLPFFRKASAVVETRAR</sequence>
<dbReference type="InterPro" id="IPR001647">
    <property type="entry name" value="HTH_TetR"/>
</dbReference>
<gene>
    <name evidence="6" type="ORF">DI623_06620</name>
</gene>
<comment type="caution">
    <text evidence="6">The sequence shown here is derived from an EMBL/GenBank/DDBJ whole genome shotgun (WGS) entry which is preliminary data.</text>
</comment>
<dbReference type="SUPFAM" id="SSF46689">
    <property type="entry name" value="Homeodomain-like"/>
    <property type="match status" value="1"/>
</dbReference>
<name>A0A2W5AB68_9SPHN</name>
<dbReference type="InterPro" id="IPR009057">
    <property type="entry name" value="Homeodomain-like_sf"/>
</dbReference>
<keyword evidence="2 4" id="KW-0238">DNA-binding</keyword>